<feature type="chain" id="PRO_5012287305" description="DUF4189 domain-containing protein" evidence="1">
    <location>
        <begin position="22"/>
        <end position="132"/>
    </location>
</feature>
<evidence type="ECO:0000256" key="1">
    <source>
        <dbReference type="SAM" id="SignalP"/>
    </source>
</evidence>
<gene>
    <name evidence="2" type="ORF">CDO81_07610</name>
</gene>
<accession>A0A254N8X3</accession>
<evidence type="ECO:0008006" key="4">
    <source>
        <dbReference type="Google" id="ProtNLM"/>
    </source>
</evidence>
<dbReference type="PROSITE" id="PS51257">
    <property type="entry name" value="PROKAR_LIPOPROTEIN"/>
    <property type="match status" value="1"/>
</dbReference>
<keyword evidence="3" id="KW-1185">Reference proteome</keyword>
<dbReference type="AlphaFoldDB" id="A0A254N8X3"/>
<feature type="signal peptide" evidence="1">
    <location>
        <begin position="1"/>
        <end position="21"/>
    </location>
</feature>
<dbReference type="RefSeq" id="WP_144397163.1">
    <property type="nucleotide sequence ID" value="NZ_NISI01000002.1"/>
</dbReference>
<sequence length="132" mass="13950">MKLKQHTFGAVLALFMLASCAQTPAEPESQRLARELRSLIGTAACSSDSQCRTVAVGAKPCGGPAGYWAWSTQDTDAERLTTLAQRQAAAEKREQEASGLRSNCRMLTDPGAACVAHRCQVNVPSPASRGAS</sequence>
<organism evidence="2 3">
    <name type="scientific">Roseateles puraquae</name>
    <dbReference type="NCBI Taxonomy" id="431059"/>
    <lineage>
        <taxon>Bacteria</taxon>
        <taxon>Pseudomonadati</taxon>
        <taxon>Pseudomonadota</taxon>
        <taxon>Betaproteobacteria</taxon>
        <taxon>Burkholderiales</taxon>
        <taxon>Sphaerotilaceae</taxon>
        <taxon>Roseateles</taxon>
    </lineage>
</organism>
<protein>
    <recommendedName>
        <fullName evidence="4">DUF4189 domain-containing protein</fullName>
    </recommendedName>
</protein>
<reference evidence="2 3" key="1">
    <citation type="journal article" date="2007" name="Int. J. Syst. Evol. Microbiol.">
        <title>Description of Pelomonas aquatica sp. nov. and Pelomonas puraquae sp. nov., isolated from industrial and haemodialysis water.</title>
        <authorList>
            <person name="Gomila M."/>
            <person name="Bowien B."/>
            <person name="Falsen E."/>
            <person name="Moore E.R."/>
            <person name="Lalucat J."/>
        </authorList>
    </citation>
    <scope>NUCLEOTIDE SEQUENCE [LARGE SCALE GENOMIC DNA]</scope>
    <source>
        <strain evidence="2 3">CCUG 52769</strain>
    </source>
</reference>
<evidence type="ECO:0000313" key="2">
    <source>
        <dbReference type="EMBL" id="OWR04445.1"/>
    </source>
</evidence>
<evidence type="ECO:0000313" key="3">
    <source>
        <dbReference type="Proteomes" id="UP000197446"/>
    </source>
</evidence>
<proteinExistence type="predicted"/>
<name>A0A254N8X3_9BURK</name>
<comment type="caution">
    <text evidence="2">The sequence shown here is derived from an EMBL/GenBank/DDBJ whole genome shotgun (WGS) entry which is preliminary data.</text>
</comment>
<dbReference type="EMBL" id="NISI01000002">
    <property type="protein sequence ID" value="OWR04445.1"/>
    <property type="molecule type" value="Genomic_DNA"/>
</dbReference>
<keyword evidence="1" id="KW-0732">Signal</keyword>
<dbReference type="OrthoDB" id="8703681at2"/>
<dbReference type="Proteomes" id="UP000197446">
    <property type="component" value="Unassembled WGS sequence"/>
</dbReference>